<gene>
    <name evidence="2" type="ORF">SAMN05216266_11112</name>
</gene>
<feature type="chain" id="PRO_5017456351" evidence="1">
    <location>
        <begin position="23"/>
        <end position="168"/>
    </location>
</feature>
<feature type="signal peptide" evidence="1">
    <location>
        <begin position="1"/>
        <end position="22"/>
    </location>
</feature>
<dbReference type="Proteomes" id="UP000243799">
    <property type="component" value="Unassembled WGS sequence"/>
</dbReference>
<accession>A0A1I1AZ93</accession>
<dbReference type="EMBL" id="FOKG01000011">
    <property type="protein sequence ID" value="SFB42726.1"/>
    <property type="molecule type" value="Genomic_DNA"/>
</dbReference>
<keyword evidence="3" id="KW-1185">Reference proteome</keyword>
<name>A0A1I1AZ93_9PSEU</name>
<sequence>MLSLVSVAVAMLAMAGAASSEAETSRNVAVLGHAEIDTHDPYSVFGFTVHAQGNGRSGKGVVWMSHHNDEQIAWMVARVDCVRTKGKVAVVTAVVSDAQDFPPARPGESIALAVRDNGSQDTLSFASREQATRCHTAQEPDHPITRGDFRILARPHNQPASGNSGHPS</sequence>
<keyword evidence="1" id="KW-0732">Signal</keyword>
<proteinExistence type="predicted"/>
<dbReference type="AlphaFoldDB" id="A0A1I1AZ93"/>
<protein>
    <submittedName>
        <fullName evidence="2">Uncharacterized protein</fullName>
    </submittedName>
</protein>
<evidence type="ECO:0000313" key="3">
    <source>
        <dbReference type="Proteomes" id="UP000243799"/>
    </source>
</evidence>
<organism evidence="2 3">
    <name type="scientific">Amycolatopsis marina</name>
    <dbReference type="NCBI Taxonomy" id="490629"/>
    <lineage>
        <taxon>Bacteria</taxon>
        <taxon>Bacillati</taxon>
        <taxon>Actinomycetota</taxon>
        <taxon>Actinomycetes</taxon>
        <taxon>Pseudonocardiales</taxon>
        <taxon>Pseudonocardiaceae</taxon>
        <taxon>Amycolatopsis</taxon>
    </lineage>
</organism>
<evidence type="ECO:0000313" key="2">
    <source>
        <dbReference type="EMBL" id="SFB42726.1"/>
    </source>
</evidence>
<evidence type="ECO:0000256" key="1">
    <source>
        <dbReference type="SAM" id="SignalP"/>
    </source>
</evidence>
<reference evidence="3" key="1">
    <citation type="submission" date="2016-10" db="EMBL/GenBank/DDBJ databases">
        <authorList>
            <person name="Varghese N."/>
            <person name="Submissions S."/>
        </authorList>
    </citation>
    <scope>NUCLEOTIDE SEQUENCE [LARGE SCALE GENOMIC DNA]</scope>
    <source>
        <strain evidence="3">CGMCC 4.3568</strain>
    </source>
</reference>